<dbReference type="EMBL" id="JADSJR010000009">
    <property type="protein sequence ID" value="MBG2914476.1"/>
    <property type="molecule type" value="Genomic_DNA"/>
</dbReference>
<feature type="domain" description="Pili assembly chaperone C-terminal" evidence="10">
    <location>
        <begin position="172"/>
        <end position="231"/>
    </location>
</feature>
<keyword evidence="7" id="KW-0393">Immunoglobulin domain</keyword>
<protein>
    <submittedName>
        <fullName evidence="11">Fimbria/pilus periplasmic chaperone</fullName>
    </submittedName>
</protein>
<sequence length="239" mass="26559">MIAPKLIKSFFFSLLLIISTWVNAGVIISGTRVIYNENEKEVTVKISNEGKVPVLIQNWIDTGDVDAKPENIQVPFVLTPPIFRIEPEKSQSLRISFTGATTLPKDKESIYWLNVLEIPPNANTEIDNKLQIAYRSRIKLFYRPDVLKDKIGAINAAEGLQFSISGNTLKVINNAPYYVSLVSISLNGNDKQPIDGELVPPLGSHDFAIPNGISANTGNKVVYRYVNDWGAMKIVESKI</sequence>
<dbReference type="GO" id="GO:0071555">
    <property type="term" value="P:cell wall organization"/>
    <property type="evidence" value="ECO:0007669"/>
    <property type="project" value="InterPro"/>
</dbReference>
<organism evidence="11 14">
    <name type="scientific">Proteus terrae subsp. cibarius</name>
    <dbReference type="NCBI Taxonomy" id="626774"/>
    <lineage>
        <taxon>Bacteria</taxon>
        <taxon>Pseudomonadati</taxon>
        <taxon>Pseudomonadota</taxon>
        <taxon>Gammaproteobacteria</taxon>
        <taxon>Enterobacterales</taxon>
        <taxon>Morganellaceae</taxon>
        <taxon>Proteus</taxon>
    </lineage>
</organism>
<evidence type="ECO:0000313" key="14">
    <source>
        <dbReference type="Proteomes" id="UP000612266"/>
    </source>
</evidence>
<evidence type="ECO:0000259" key="10">
    <source>
        <dbReference type="Pfam" id="PF02753"/>
    </source>
</evidence>
<dbReference type="SUPFAM" id="SSF49354">
    <property type="entry name" value="PapD-like"/>
    <property type="match status" value="1"/>
</dbReference>
<dbReference type="SUPFAM" id="SSF49584">
    <property type="entry name" value="Periplasmic chaperone C-domain"/>
    <property type="match status" value="1"/>
</dbReference>
<feature type="domain" description="Pili assembly chaperone N-terminal" evidence="9">
    <location>
        <begin position="25"/>
        <end position="147"/>
    </location>
</feature>
<accession>A0A8I1BLW8</accession>
<comment type="similarity">
    <text evidence="2 8">Belongs to the periplasmic pilus chaperone family.</text>
</comment>
<evidence type="ECO:0000256" key="4">
    <source>
        <dbReference type="ARBA" id="ARBA00022729"/>
    </source>
</evidence>
<evidence type="ECO:0000313" key="13">
    <source>
        <dbReference type="Proteomes" id="UP000501338"/>
    </source>
</evidence>
<reference evidence="12 13" key="1">
    <citation type="submission" date="2020-01" db="EMBL/GenBank/DDBJ databases">
        <title>The genomic epidemiology of tigecycline resistance gene tet(X) variants in a swine farm in China.</title>
        <authorList>
            <person name="Peng K."/>
            <person name="Li R."/>
        </authorList>
    </citation>
    <scope>NUCLEOTIDE SEQUENCE [LARGE SCALE GENOMIC DNA]</scope>
    <source>
        <strain evidence="12 13">ZF1</strain>
    </source>
</reference>
<dbReference type="Gene3D" id="2.60.40.10">
    <property type="entry name" value="Immunoglobulins"/>
    <property type="match status" value="2"/>
</dbReference>
<reference evidence="11" key="2">
    <citation type="submission" date="2020-11" db="EMBL/GenBank/DDBJ databases">
        <title>Enhanced detection system for hospital associated transmission using whole genome sequencing surveillance.</title>
        <authorList>
            <person name="Harrison L.H."/>
            <person name="Van Tyne D."/>
            <person name="Marsh J.W."/>
            <person name="Griffith M.P."/>
            <person name="Snyder D.J."/>
            <person name="Cooper V.S."/>
            <person name="Mustapha M."/>
        </authorList>
    </citation>
    <scope>NUCLEOTIDE SEQUENCE</scope>
    <source>
        <strain evidence="11">PR00070</strain>
    </source>
</reference>
<keyword evidence="4" id="KW-0732">Signal</keyword>
<dbReference type="FunFam" id="2.60.40.10:FF:000458">
    <property type="entry name" value="Molecular chaperone FimC"/>
    <property type="match status" value="1"/>
</dbReference>
<dbReference type="InterPro" id="IPR036316">
    <property type="entry name" value="Pili_assmbl_chap_C_dom_sf"/>
</dbReference>
<evidence type="ECO:0000256" key="7">
    <source>
        <dbReference type="ARBA" id="ARBA00023319"/>
    </source>
</evidence>
<evidence type="ECO:0000313" key="11">
    <source>
        <dbReference type="EMBL" id="MBG2914476.1"/>
    </source>
</evidence>
<dbReference type="InterPro" id="IPR016148">
    <property type="entry name" value="Pili_assmbl_chaperone_C"/>
</dbReference>
<evidence type="ECO:0000256" key="8">
    <source>
        <dbReference type="RuleBase" id="RU003918"/>
    </source>
</evidence>
<dbReference type="InterPro" id="IPR008962">
    <property type="entry name" value="PapD-like_sf"/>
</dbReference>
<dbReference type="Proteomes" id="UP000501338">
    <property type="component" value="Chromosome"/>
</dbReference>
<evidence type="ECO:0000256" key="3">
    <source>
        <dbReference type="ARBA" id="ARBA00022558"/>
    </source>
</evidence>
<keyword evidence="5" id="KW-0574">Periplasm</keyword>
<comment type="subcellular location">
    <subcellularLocation>
        <location evidence="1 8">Periplasm</location>
    </subcellularLocation>
</comment>
<dbReference type="Pfam" id="PF02753">
    <property type="entry name" value="PapD_C"/>
    <property type="match status" value="1"/>
</dbReference>
<evidence type="ECO:0000256" key="5">
    <source>
        <dbReference type="ARBA" id="ARBA00022764"/>
    </source>
</evidence>
<evidence type="ECO:0000256" key="6">
    <source>
        <dbReference type="ARBA" id="ARBA00023186"/>
    </source>
</evidence>
<dbReference type="PRINTS" id="PR00969">
    <property type="entry name" value="CHAPERONPILI"/>
</dbReference>
<dbReference type="InterPro" id="IPR050643">
    <property type="entry name" value="Periplasmic_pilus_chap"/>
</dbReference>
<evidence type="ECO:0000259" key="9">
    <source>
        <dbReference type="Pfam" id="PF00345"/>
    </source>
</evidence>
<dbReference type="EMBL" id="CP047340">
    <property type="protein sequence ID" value="QIF88641.1"/>
    <property type="molecule type" value="Genomic_DNA"/>
</dbReference>
<dbReference type="AlphaFoldDB" id="A0A8I1BLW8"/>
<keyword evidence="3" id="KW-1029">Fimbrium biogenesis</keyword>
<evidence type="ECO:0000256" key="2">
    <source>
        <dbReference type="ARBA" id="ARBA00007399"/>
    </source>
</evidence>
<dbReference type="GO" id="GO:0030288">
    <property type="term" value="C:outer membrane-bounded periplasmic space"/>
    <property type="evidence" value="ECO:0007669"/>
    <property type="project" value="InterPro"/>
</dbReference>
<name>A0A8I1BLW8_9GAMM</name>
<dbReference type="PANTHER" id="PTHR30251:SF2">
    <property type="entry name" value="FIMBRIAL CHAPERONE YADV-RELATED"/>
    <property type="match status" value="1"/>
</dbReference>
<dbReference type="InterPro" id="IPR013783">
    <property type="entry name" value="Ig-like_fold"/>
</dbReference>
<dbReference type="InterPro" id="IPR001829">
    <property type="entry name" value="Pili_assmbl_chaperone_bac"/>
</dbReference>
<dbReference type="PROSITE" id="PS00635">
    <property type="entry name" value="PILI_CHAPERONE"/>
    <property type="match status" value="1"/>
</dbReference>
<evidence type="ECO:0000313" key="12">
    <source>
        <dbReference type="EMBL" id="QIF88641.1"/>
    </source>
</evidence>
<gene>
    <name evidence="12" type="ORF">GTH23_00665</name>
    <name evidence="11" type="ORF">I4901_08870</name>
</gene>
<dbReference type="InterPro" id="IPR016147">
    <property type="entry name" value="Pili_assmbl_chaperone_N"/>
</dbReference>
<evidence type="ECO:0000256" key="1">
    <source>
        <dbReference type="ARBA" id="ARBA00004418"/>
    </source>
</evidence>
<dbReference type="PANTHER" id="PTHR30251">
    <property type="entry name" value="PILUS ASSEMBLY CHAPERONE"/>
    <property type="match status" value="1"/>
</dbReference>
<dbReference type="Pfam" id="PF00345">
    <property type="entry name" value="PapD_N"/>
    <property type="match status" value="1"/>
</dbReference>
<keyword evidence="13" id="KW-1185">Reference proteome</keyword>
<dbReference type="RefSeq" id="WP_099660221.1">
    <property type="nucleotide sequence ID" value="NZ_CP045008.1"/>
</dbReference>
<dbReference type="InterPro" id="IPR018046">
    <property type="entry name" value="Pili_assmbl_chaperone_CS"/>
</dbReference>
<dbReference type="Proteomes" id="UP000612266">
    <property type="component" value="Unassembled WGS sequence"/>
</dbReference>
<keyword evidence="6 8" id="KW-0143">Chaperone</keyword>
<proteinExistence type="inferred from homology"/>